<dbReference type="Pfam" id="PF14460">
    <property type="entry name" value="Prok-E2_D"/>
    <property type="match status" value="1"/>
</dbReference>
<dbReference type="EMBL" id="PXOT01000010">
    <property type="protein sequence ID" value="PSG94503.1"/>
    <property type="molecule type" value="Genomic_DNA"/>
</dbReference>
<dbReference type="RefSeq" id="WP_106676286.1">
    <property type="nucleotide sequence ID" value="NZ_JACHWV010000010.1"/>
</dbReference>
<accession>A0A2T1NNN5</accession>
<dbReference type="Proteomes" id="UP000238430">
    <property type="component" value="Unassembled WGS sequence"/>
</dbReference>
<dbReference type="InterPro" id="IPR032787">
    <property type="entry name" value="Prok-E2_D"/>
</dbReference>
<keyword evidence="2" id="KW-1185">Reference proteome</keyword>
<dbReference type="AlphaFoldDB" id="A0A2T1NNN5"/>
<evidence type="ECO:0000313" key="1">
    <source>
        <dbReference type="EMBL" id="PSG94503.1"/>
    </source>
</evidence>
<name>A0A2T1NNN5_9FLAO</name>
<proteinExistence type="predicted"/>
<gene>
    <name evidence="1" type="ORF">C7H61_00790</name>
</gene>
<organism evidence="1 2">
    <name type="scientific">Mesoflavibacter zeaxanthinifaciens subsp. sabulilitoris</name>
    <dbReference type="NCBI Taxonomy" id="1520893"/>
    <lineage>
        <taxon>Bacteria</taxon>
        <taxon>Pseudomonadati</taxon>
        <taxon>Bacteroidota</taxon>
        <taxon>Flavobacteriia</taxon>
        <taxon>Flavobacteriales</taxon>
        <taxon>Flavobacteriaceae</taxon>
        <taxon>Mesoflavibacter</taxon>
    </lineage>
</organism>
<dbReference type="OrthoDB" id="1030341at2"/>
<reference evidence="1 2" key="1">
    <citation type="submission" date="2018-03" db="EMBL/GenBank/DDBJ databases">
        <title>Mesoflavibacter sp. HG37 and Mesoflavibacter sp. HG96 sp.nov., two marine bacteria isolated from seawater of Western Pacific Ocean.</title>
        <authorList>
            <person name="Cheng H."/>
            <person name="Wu Y.-H."/>
            <person name="Guo L.-L."/>
            <person name="Xu X.-W."/>
        </authorList>
    </citation>
    <scope>NUCLEOTIDE SEQUENCE [LARGE SCALE GENOMIC DNA]</scope>
    <source>
        <strain evidence="1 2">KCTC 42117</strain>
    </source>
</reference>
<comment type="caution">
    <text evidence="1">The sequence shown here is derived from an EMBL/GenBank/DDBJ whole genome shotgun (WGS) entry which is preliminary data.</text>
</comment>
<protein>
    <submittedName>
        <fullName evidence="1">Uncharacterized protein</fullName>
    </submittedName>
</protein>
<evidence type="ECO:0000313" key="2">
    <source>
        <dbReference type="Proteomes" id="UP000238430"/>
    </source>
</evidence>
<sequence length="237" mass="27586">MLNERPIDIDLIDMKPQFTITGYSSNSNFNTSYFLEFRSVLENGTLSEGKPLYKDTLKNIVQYFEVETQTWTSKGVFPKNIIALNMNEKSVIWSFNRSEMYLHFKDDTSIKSGLYHLPKLIFKLSNHKLSVFAVKHFGKHAKLYYAPFFNVYDSCDVCMGNANLEFNSFDISDIIKTTEITFFKSLFTHSNHENLFNNSLSHKENHKRWLNSNQPFDNNLLFPLKSNQSILSLSQSI</sequence>